<dbReference type="Proteomes" id="UP000267614">
    <property type="component" value="Chromosome"/>
</dbReference>
<dbReference type="InterPro" id="IPR010404">
    <property type="entry name" value="CpcT/CpeT"/>
</dbReference>
<dbReference type="EMBL" id="CP033604">
    <property type="protein sequence ID" value="AYV35538.1"/>
    <property type="molecule type" value="Genomic_DNA"/>
</dbReference>
<dbReference type="PANTHER" id="PTHR35137">
    <property type="entry name" value="CHROMOPHORE LYASE CRL, CHLOROPLASTIC"/>
    <property type="match status" value="1"/>
</dbReference>
<reference evidence="4 5" key="1">
    <citation type="submission" date="2018-11" db="EMBL/GenBank/DDBJ databases">
        <title>Complete genome sequence of multidrug-resistant Aeromonas veronii strain MS-18-37.</title>
        <authorList>
            <person name="Abdelhamed H."/>
            <person name="Lawrence M."/>
            <person name="Waldbieser G."/>
        </authorList>
    </citation>
    <scope>NUCLEOTIDE SEQUENCE [LARGE SCALE GENOMIC DNA]</scope>
    <source>
        <strain evidence="4 5">MS-18-37</strain>
    </source>
</reference>
<feature type="signal peptide" evidence="3">
    <location>
        <begin position="1"/>
        <end position="26"/>
    </location>
</feature>
<dbReference type="AlphaFoldDB" id="A0AAN1QC50"/>
<dbReference type="PANTHER" id="PTHR35137:SF1">
    <property type="entry name" value="CHROMOPHORE LYASE CRL, CHLOROPLASTIC"/>
    <property type="match status" value="1"/>
</dbReference>
<keyword evidence="3" id="KW-0732">Signal</keyword>
<dbReference type="Gene3D" id="2.40.128.590">
    <property type="entry name" value="CpcT/CpeT domain"/>
    <property type="match status" value="1"/>
</dbReference>
<sequence>MMIRKDSMAKLLVAVFGLLCSCLVLAGSAPQATPLKPGMEPLLSWFNGAFTSREQASYDSRFTSAELRLMEIWPGYQGYRWVYAEQYLSLRSVRPFRQRIYRFSPAPDGRILMAELTMPRATDFAGAWHDPALLDSLTPQQLSLRHGCEIWLTRTPSGEYAGHTRVGHCSTDFGGATTLVQHIWIGPDSVRLLDRAYDNAGSPRWGSPGEGYVYLRRSKGFGQ</sequence>
<dbReference type="InterPro" id="IPR038672">
    <property type="entry name" value="CpcT/CpeT_sf"/>
</dbReference>
<evidence type="ECO:0000313" key="5">
    <source>
        <dbReference type="Proteomes" id="UP000267614"/>
    </source>
</evidence>
<evidence type="ECO:0000313" key="4">
    <source>
        <dbReference type="EMBL" id="AYV35538.1"/>
    </source>
</evidence>
<dbReference type="GO" id="GO:0016829">
    <property type="term" value="F:lyase activity"/>
    <property type="evidence" value="ECO:0007669"/>
    <property type="project" value="UniProtKB-KW"/>
</dbReference>
<proteinExistence type="inferred from homology"/>
<name>A0AAN1QC50_AERVE</name>
<evidence type="ECO:0000256" key="3">
    <source>
        <dbReference type="SAM" id="SignalP"/>
    </source>
</evidence>
<organism evidence="4 5">
    <name type="scientific">Aeromonas veronii</name>
    <dbReference type="NCBI Taxonomy" id="654"/>
    <lineage>
        <taxon>Bacteria</taxon>
        <taxon>Pseudomonadati</taxon>
        <taxon>Pseudomonadota</taxon>
        <taxon>Gammaproteobacteria</taxon>
        <taxon>Aeromonadales</taxon>
        <taxon>Aeromonadaceae</taxon>
        <taxon>Aeromonas</taxon>
    </lineage>
</organism>
<comment type="similarity">
    <text evidence="1">Belongs to the CpcT/CpeT biliprotein lyase family.</text>
</comment>
<dbReference type="CDD" id="cd16338">
    <property type="entry name" value="CpcT"/>
    <property type="match status" value="1"/>
</dbReference>
<dbReference type="Pfam" id="PF06206">
    <property type="entry name" value="CpeT"/>
    <property type="match status" value="1"/>
</dbReference>
<keyword evidence="2" id="KW-0456">Lyase</keyword>
<evidence type="ECO:0008006" key="6">
    <source>
        <dbReference type="Google" id="ProtNLM"/>
    </source>
</evidence>
<evidence type="ECO:0000256" key="1">
    <source>
        <dbReference type="ARBA" id="ARBA00008206"/>
    </source>
</evidence>
<feature type="chain" id="PRO_5043040203" description="Chromophore lyase CpcT/CpeT" evidence="3">
    <location>
        <begin position="27"/>
        <end position="223"/>
    </location>
</feature>
<evidence type="ECO:0000256" key="2">
    <source>
        <dbReference type="ARBA" id="ARBA00023239"/>
    </source>
</evidence>
<gene>
    <name evidence="4" type="ORF">EFI48_00990</name>
</gene>
<accession>A0AAN1QC50</accession>
<protein>
    <recommendedName>
        <fullName evidence="6">Chromophore lyase CpcT/CpeT</fullName>
    </recommendedName>
</protein>
<dbReference type="PROSITE" id="PS51257">
    <property type="entry name" value="PROKAR_LIPOPROTEIN"/>
    <property type="match status" value="1"/>
</dbReference>